<keyword evidence="2" id="KW-0472">Membrane</keyword>
<gene>
    <name evidence="3" type="ORF">QQX98_010769</name>
</gene>
<proteinExistence type="predicted"/>
<evidence type="ECO:0000313" key="4">
    <source>
        <dbReference type="Proteomes" id="UP001498476"/>
    </source>
</evidence>
<dbReference type="Proteomes" id="UP001498476">
    <property type="component" value="Unassembled WGS sequence"/>
</dbReference>
<feature type="transmembrane region" description="Helical" evidence="2">
    <location>
        <begin position="148"/>
        <end position="165"/>
    </location>
</feature>
<evidence type="ECO:0000256" key="2">
    <source>
        <dbReference type="SAM" id="Phobius"/>
    </source>
</evidence>
<dbReference type="PANTHER" id="PTHR35179:SF2">
    <property type="entry name" value="START DOMAIN-CONTAINING PROTEIN"/>
    <property type="match status" value="1"/>
</dbReference>
<keyword evidence="2" id="KW-0812">Transmembrane</keyword>
<feature type="region of interest" description="Disordered" evidence="1">
    <location>
        <begin position="294"/>
        <end position="328"/>
    </location>
</feature>
<reference evidence="3 4" key="1">
    <citation type="journal article" date="2025" name="Microbiol. Resour. Announc.">
        <title>Draft genome sequences for Neonectria magnoliae and Neonectria punicea, canker pathogens of Liriodendron tulipifera and Acer saccharum in West Virginia.</title>
        <authorList>
            <person name="Petronek H.M."/>
            <person name="Kasson M.T."/>
            <person name="Metheny A.M."/>
            <person name="Stauder C.M."/>
            <person name="Lovett B."/>
            <person name="Lynch S.C."/>
            <person name="Garnas J.R."/>
            <person name="Kasson L.R."/>
            <person name="Stajich J.E."/>
        </authorList>
    </citation>
    <scope>NUCLEOTIDE SEQUENCE [LARGE SCALE GENOMIC DNA]</scope>
    <source>
        <strain evidence="3 4">NRRL 64653</strain>
    </source>
</reference>
<comment type="caution">
    <text evidence="3">The sequence shown here is derived from an EMBL/GenBank/DDBJ whole genome shotgun (WGS) entry which is preliminary data.</text>
</comment>
<sequence>MTGTLVPPWYRADKPSCDDLAIVSVVWGLSLGLSAFGVIRAGNQTYHQWKRTRRVTAYMAFIWLELIASTIIGVVFWIFQIHCIMQIIINRIALLAVSPSTARRLRWSVFGILAVINISVASVWIPARLQINPTWIHVNEIYDRLEKAIFAVMDVGLNLYFVYLVRSSLIEYGLTQYVIFHPLGYLVKLHIELSMADLIAKIVKAAGSDLTCNCTCHPSNIHPFVHDLAAQPRNRVLVKPSRIASLHDRIRRPWPAPLRIFRREDDNEEAHTPSHHSAGLRMLPRTEVFPWRSHTCAHPGRKDSGYGLSSLTSSTGKSSTKKGNDHQD</sequence>
<evidence type="ECO:0008006" key="5">
    <source>
        <dbReference type="Google" id="ProtNLM"/>
    </source>
</evidence>
<keyword evidence="2" id="KW-1133">Transmembrane helix</keyword>
<accession>A0ABR1GNY6</accession>
<keyword evidence="4" id="KW-1185">Reference proteome</keyword>
<organism evidence="3 4">
    <name type="scientific">Neonectria punicea</name>
    <dbReference type="NCBI Taxonomy" id="979145"/>
    <lineage>
        <taxon>Eukaryota</taxon>
        <taxon>Fungi</taxon>
        <taxon>Dikarya</taxon>
        <taxon>Ascomycota</taxon>
        <taxon>Pezizomycotina</taxon>
        <taxon>Sordariomycetes</taxon>
        <taxon>Hypocreomycetidae</taxon>
        <taxon>Hypocreales</taxon>
        <taxon>Nectriaceae</taxon>
        <taxon>Neonectria</taxon>
    </lineage>
</organism>
<feature type="transmembrane region" description="Helical" evidence="2">
    <location>
        <begin position="60"/>
        <end position="89"/>
    </location>
</feature>
<evidence type="ECO:0000313" key="3">
    <source>
        <dbReference type="EMBL" id="KAK7403448.1"/>
    </source>
</evidence>
<feature type="transmembrane region" description="Helical" evidence="2">
    <location>
        <begin position="109"/>
        <end position="127"/>
    </location>
</feature>
<name>A0ABR1GNY6_9HYPO</name>
<feature type="transmembrane region" description="Helical" evidence="2">
    <location>
        <begin position="20"/>
        <end position="39"/>
    </location>
</feature>
<dbReference type="EMBL" id="JAZAVJ010000245">
    <property type="protein sequence ID" value="KAK7403448.1"/>
    <property type="molecule type" value="Genomic_DNA"/>
</dbReference>
<feature type="compositionally biased region" description="Low complexity" evidence="1">
    <location>
        <begin position="307"/>
        <end position="318"/>
    </location>
</feature>
<protein>
    <recommendedName>
        <fullName evidence="5">Integral membrane protein</fullName>
    </recommendedName>
</protein>
<dbReference type="PANTHER" id="PTHR35179">
    <property type="entry name" value="PROTEIN CBG02620"/>
    <property type="match status" value="1"/>
</dbReference>
<evidence type="ECO:0000256" key="1">
    <source>
        <dbReference type="SAM" id="MobiDB-lite"/>
    </source>
</evidence>